<evidence type="ECO:0000313" key="4">
    <source>
        <dbReference type="Proteomes" id="UP001348149"/>
    </source>
</evidence>
<feature type="compositionally biased region" description="Basic and acidic residues" evidence="1">
    <location>
        <begin position="156"/>
        <end position="167"/>
    </location>
</feature>
<gene>
    <name evidence="3" type="ORF">VK792_12720</name>
</gene>
<dbReference type="SUPFAM" id="SSF46955">
    <property type="entry name" value="Putative DNA-binding domain"/>
    <property type="match status" value="1"/>
</dbReference>
<proteinExistence type="predicted"/>
<dbReference type="Pfam" id="PF13411">
    <property type="entry name" value="MerR_1"/>
    <property type="match status" value="1"/>
</dbReference>
<dbReference type="RefSeq" id="WP_326297888.1">
    <property type="nucleotide sequence ID" value="NZ_JAYLLH010000017.1"/>
</dbReference>
<evidence type="ECO:0000259" key="2">
    <source>
        <dbReference type="PROSITE" id="PS50937"/>
    </source>
</evidence>
<dbReference type="PROSITE" id="PS50937">
    <property type="entry name" value="HTH_MERR_2"/>
    <property type="match status" value="1"/>
</dbReference>
<evidence type="ECO:0000313" key="3">
    <source>
        <dbReference type="EMBL" id="MEC3862150.1"/>
    </source>
</evidence>
<dbReference type="CDD" id="cd04765">
    <property type="entry name" value="HTH_MlrA-like_sg2"/>
    <property type="match status" value="1"/>
</dbReference>
<keyword evidence="4" id="KW-1185">Reference proteome</keyword>
<dbReference type="Gene3D" id="1.10.1660.10">
    <property type="match status" value="1"/>
</dbReference>
<feature type="domain" description="HTH merR-type" evidence="2">
    <location>
        <begin position="10"/>
        <end position="78"/>
    </location>
</feature>
<dbReference type="InterPro" id="IPR000551">
    <property type="entry name" value="MerR-type_HTH_dom"/>
</dbReference>
<dbReference type="Proteomes" id="UP001348149">
    <property type="component" value="Unassembled WGS sequence"/>
</dbReference>
<comment type="caution">
    <text evidence="3">The sequence shown here is derived from an EMBL/GenBank/DDBJ whole genome shotgun (WGS) entry which is preliminary data.</text>
</comment>
<evidence type="ECO:0000256" key="1">
    <source>
        <dbReference type="SAM" id="MobiDB-lite"/>
    </source>
</evidence>
<accession>A0ABU6HJX4</accession>
<organism evidence="3 4">
    <name type="scientific">Mesobacterium hydrothermale</name>
    <dbReference type="NCBI Taxonomy" id="3111907"/>
    <lineage>
        <taxon>Bacteria</taxon>
        <taxon>Pseudomonadati</taxon>
        <taxon>Pseudomonadota</taxon>
        <taxon>Alphaproteobacteria</taxon>
        <taxon>Rhodobacterales</taxon>
        <taxon>Roseobacteraceae</taxon>
        <taxon>Mesobacterium</taxon>
    </lineage>
</organism>
<feature type="region of interest" description="Disordered" evidence="1">
    <location>
        <begin position="190"/>
        <end position="387"/>
    </location>
</feature>
<reference evidence="3 4" key="1">
    <citation type="submission" date="2024-01" db="EMBL/GenBank/DDBJ databases">
        <title>Mesobacterium rodlantinim sp. nov., isolated from shallow sea hydrothermal systems off Kueishantao Island.</title>
        <authorList>
            <person name="Su Z."/>
            <person name="Tang K."/>
        </authorList>
    </citation>
    <scope>NUCLEOTIDE SEQUENCE [LARGE SCALE GENOMIC DNA]</scope>
    <source>
        <strain evidence="3 4">TK19101</strain>
    </source>
</reference>
<dbReference type="SMART" id="SM00422">
    <property type="entry name" value="HTH_MERR"/>
    <property type="match status" value="1"/>
</dbReference>
<feature type="compositionally biased region" description="Acidic residues" evidence="1">
    <location>
        <begin position="251"/>
        <end position="266"/>
    </location>
</feature>
<feature type="region of interest" description="Disordered" evidence="1">
    <location>
        <begin position="125"/>
        <end position="175"/>
    </location>
</feature>
<dbReference type="EMBL" id="JAYLLH010000017">
    <property type="protein sequence ID" value="MEC3862150.1"/>
    <property type="molecule type" value="Genomic_DNA"/>
</dbReference>
<dbReference type="InterPro" id="IPR009061">
    <property type="entry name" value="DNA-bd_dom_put_sf"/>
</dbReference>
<protein>
    <submittedName>
        <fullName evidence="3">MerR family transcriptional regulator</fullName>
    </submittedName>
</protein>
<name>A0ABU6HJX4_9RHOB</name>
<sequence length="475" mass="50471">MSKSRDAFRTISEVADWLDTPAHVLRFWESKFTQVKPVKRAGGRRYYRPADMELLGGIKQLLHEDGMTIKGVQKVLREKGVKHVAALCARPVDEDGSAESAAPLAVEDVPEAGFIDVPEPDTIVPFPPQWAEPASDTGTPEARTAETVEAEAAETAAEHADGEEKAEPAQPETDETPLADAAFAALDPQADLSPGFDWSRPAAEHPVEAAPVEAQAEDGVTMTEVHAPDSPPPWPMSEDDSPAVPATDWPADPDDPASDATDEPVADDTIAAPVHAAQQTPAEPEDEAPKPAAWPAGESDAPAAWSEDWPVDPDDPVPPAADSPEVSWPAAQSDSPPVAATEWPDDPDALTEPPAVTPDAEPVFASEPEGTPAEQPDFGDEMPDFLRSVFDEPLTEAMVEAPTDQRETPPDLPSFLQAASEPLVRVPDDPDPDSLTAAPGPLSQLVQMTGLTAAQARMLPGIVTQLEQLCARRGL</sequence>